<gene>
    <name evidence="1" type="ORF">ACFODT_10505</name>
</gene>
<keyword evidence="2" id="KW-1185">Reference proteome</keyword>
<name>A0ABV7CBZ1_9VIBR</name>
<reference evidence="2" key="1">
    <citation type="journal article" date="2019" name="Int. J. Syst. Evol. Microbiol.">
        <title>The Global Catalogue of Microorganisms (GCM) 10K type strain sequencing project: providing services to taxonomists for standard genome sequencing and annotation.</title>
        <authorList>
            <consortium name="The Broad Institute Genomics Platform"/>
            <consortium name="The Broad Institute Genome Sequencing Center for Infectious Disease"/>
            <person name="Wu L."/>
            <person name="Ma J."/>
        </authorList>
    </citation>
    <scope>NUCLEOTIDE SEQUENCE [LARGE SCALE GENOMIC DNA]</scope>
    <source>
        <strain evidence="2">KCTC 62784</strain>
    </source>
</reference>
<evidence type="ECO:0000313" key="2">
    <source>
        <dbReference type="Proteomes" id="UP001595384"/>
    </source>
</evidence>
<dbReference type="PANTHER" id="PTHR36154:SF1">
    <property type="entry name" value="DNA-BINDING TRANSCRIPTIONAL ACTIVATOR ALPA"/>
    <property type="match status" value="1"/>
</dbReference>
<dbReference type="EMBL" id="JBHRSE010000065">
    <property type="protein sequence ID" value="MFC3024261.1"/>
    <property type="molecule type" value="Genomic_DNA"/>
</dbReference>
<dbReference type="Proteomes" id="UP001595384">
    <property type="component" value="Unassembled WGS sequence"/>
</dbReference>
<protein>
    <submittedName>
        <fullName evidence="1">Helix-turn-helix transcriptional regulator</fullName>
    </submittedName>
</protein>
<dbReference type="InterPro" id="IPR010260">
    <property type="entry name" value="AlpA"/>
</dbReference>
<organism evidence="1 2">
    <name type="scientific">Vibrio zhugei</name>
    <dbReference type="NCBI Taxonomy" id="2479546"/>
    <lineage>
        <taxon>Bacteria</taxon>
        <taxon>Pseudomonadati</taxon>
        <taxon>Pseudomonadota</taxon>
        <taxon>Gammaproteobacteria</taxon>
        <taxon>Vibrionales</taxon>
        <taxon>Vibrionaceae</taxon>
        <taxon>Vibrio</taxon>
    </lineage>
</organism>
<dbReference type="PANTHER" id="PTHR36154">
    <property type="entry name" value="DNA-BINDING TRANSCRIPTIONAL ACTIVATOR ALPA"/>
    <property type="match status" value="1"/>
</dbReference>
<accession>A0ABV7CBZ1</accession>
<comment type="caution">
    <text evidence="1">The sequence shown here is derived from an EMBL/GenBank/DDBJ whole genome shotgun (WGS) entry which is preliminary data.</text>
</comment>
<dbReference type="Gene3D" id="1.10.238.160">
    <property type="match status" value="1"/>
</dbReference>
<proteinExistence type="predicted"/>
<dbReference type="InterPro" id="IPR052931">
    <property type="entry name" value="Prophage_regulatory_activator"/>
</dbReference>
<sequence length="67" mass="7892">MLNFLNLEQVTTKTTLCKSTIYELMKNGEFPKNFTVSGKRKAWLESDVEDWMMSKMEGCNQEFKDVF</sequence>
<evidence type="ECO:0000313" key="1">
    <source>
        <dbReference type="EMBL" id="MFC3024261.1"/>
    </source>
</evidence>
<dbReference type="Pfam" id="PF05930">
    <property type="entry name" value="Phage_AlpA"/>
    <property type="match status" value="1"/>
</dbReference>
<dbReference type="RefSeq" id="WP_086597664.1">
    <property type="nucleotide sequence ID" value="NZ_AP024911.1"/>
</dbReference>